<dbReference type="Gene3D" id="3.40.50.200">
    <property type="entry name" value="Peptidase S8/S53 domain"/>
    <property type="match status" value="1"/>
</dbReference>
<dbReference type="PROSITE" id="PS00138">
    <property type="entry name" value="SUBTILASE_SER"/>
    <property type="match status" value="1"/>
</dbReference>
<feature type="active site" description="Charge relay system" evidence="7">
    <location>
        <position position="128"/>
    </location>
</feature>
<evidence type="ECO:0000259" key="9">
    <source>
        <dbReference type="Pfam" id="PF00082"/>
    </source>
</evidence>
<dbReference type="EMBL" id="HBIW01003397">
    <property type="protein sequence ID" value="CAE0687383.1"/>
    <property type="molecule type" value="Transcribed_RNA"/>
</dbReference>
<protein>
    <recommendedName>
        <fullName evidence="6">subtilisin</fullName>
        <ecNumber evidence="6">3.4.21.62</ecNumber>
    </recommendedName>
</protein>
<dbReference type="PROSITE" id="PS00137">
    <property type="entry name" value="SUBTILASE_HIS"/>
    <property type="match status" value="1"/>
</dbReference>
<accession>A0A7S4E306</accession>
<dbReference type="EC" id="3.4.21.62" evidence="6"/>
<dbReference type="InterPro" id="IPR022398">
    <property type="entry name" value="Peptidase_S8_His-AS"/>
</dbReference>
<dbReference type="SUPFAM" id="SSF52743">
    <property type="entry name" value="Subtilisin-like"/>
    <property type="match status" value="1"/>
</dbReference>
<evidence type="ECO:0000256" key="1">
    <source>
        <dbReference type="ARBA" id="ARBA00011073"/>
    </source>
</evidence>
<keyword evidence="2 7" id="KW-0645">Protease</keyword>
<reference evidence="12" key="1">
    <citation type="submission" date="2021-01" db="EMBL/GenBank/DDBJ databases">
        <authorList>
            <person name="Corre E."/>
            <person name="Pelletier E."/>
            <person name="Niang G."/>
            <person name="Scheremetjew M."/>
            <person name="Finn R."/>
            <person name="Kale V."/>
            <person name="Holt S."/>
            <person name="Cochrane G."/>
            <person name="Meng A."/>
            <person name="Brown T."/>
            <person name="Cohen L."/>
        </authorList>
    </citation>
    <scope>NUCLEOTIDE SEQUENCE</scope>
    <source>
        <strain evidence="12">CCMP1756</strain>
    </source>
</reference>
<dbReference type="GO" id="GO:0005794">
    <property type="term" value="C:Golgi apparatus"/>
    <property type="evidence" value="ECO:0007669"/>
    <property type="project" value="TreeGrafter"/>
</dbReference>
<evidence type="ECO:0000256" key="5">
    <source>
        <dbReference type="ARBA" id="ARBA00023529"/>
    </source>
</evidence>
<evidence type="ECO:0000313" key="12">
    <source>
        <dbReference type="EMBL" id="CAE0687383.1"/>
    </source>
</evidence>
<evidence type="ECO:0000256" key="3">
    <source>
        <dbReference type="ARBA" id="ARBA00022801"/>
    </source>
</evidence>
<evidence type="ECO:0000256" key="4">
    <source>
        <dbReference type="ARBA" id="ARBA00022825"/>
    </source>
</evidence>
<evidence type="ECO:0000259" key="11">
    <source>
        <dbReference type="Pfam" id="PF23094"/>
    </source>
</evidence>
<dbReference type="InterPro" id="IPR023828">
    <property type="entry name" value="Peptidase_S8_Ser-AS"/>
</dbReference>
<name>A0A7S4E306_9STRA</name>
<feature type="domain" description="MBTPS1 third" evidence="11">
    <location>
        <begin position="399"/>
        <end position="518"/>
    </location>
</feature>
<keyword evidence="3 7" id="KW-0378">Hydrolase</keyword>
<dbReference type="Pfam" id="PF23090">
    <property type="entry name" value="MBTPS1_4th"/>
    <property type="match status" value="1"/>
</dbReference>
<dbReference type="InterPro" id="IPR000209">
    <property type="entry name" value="Peptidase_S8/S53_dom"/>
</dbReference>
<dbReference type="Pfam" id="PF23094">
    <property type="entry name" value="MBTPS1_3rd"/>
    <property type="match status" value="1"/>
</dbReference>
<dbReference type="InterPro" id="IPR015500">
    <property type="entry name" value="Peptidase_S8_subtilisin-rel"/>
</dbReference>
<keyword evidence="8" id="KW-0732">Signal</keyword>
<dbReference type="PANTHER" id="PTHR43806">
    <property type="entry name" value="PEPTIDASE S8"/>
    <property type="match status" value="1"/>
</dbReference>
<dbReference type="Pfam" id="PF00082">
    <property type="entry name" value="Peptidase_S8"/>
    <property type="match status" value="1"/>
</dbReference>
<dbReference type="PROSITE" id="PS51892">
    <property type="entry name" value="SUBTILASE"/>
    <property type="match status" value="1"/>
</dbReference>
<reference evidence="13" key="2">
    <citation type="submission" date="2021-11" db="EMBL/GenBank/DDBJ databases">
        <authorList>
            <consortium name="Genoscope - CEA"/>
            <person name="William W."/>
        </authorList>
    </citation>
    <scope>NUCLEOTIDE SEQUENCE</scope>
</reference>
<feature type="chain" id="PRO_5035593972" description="subtilisin" evidence="8">
    <location>
        <begin position="17"/>
        <end position="848"/>
    </location>
</feature>
<dbReference type="InterPro" id="IPR057060">
    <property type="entry name" value="MBTPS1_3rd"/>
</dbReference>
<dbReference type="InterPro" id="IPR057032">
    <property type="entry name" value="MBTPS1_4th"/>
</dbReference>
<evidence type="ECO:0000313" key="14">
    <source>
        <dbReference type="Proteomes" id="UP000789595"/>
    </source>
</evidence>
<organism evidence="12">
    <name type="scientific">Pelagomonas calceolata</name>
    <dbReference type="NCBI Taxonomy" id="35677"/>
    <lineage>
        <taxon>Eukaryota</taxon>
        <taxon>Sar</taxon>
        <taxon>Stramenopiles</taxon>
        <taxon>Ochrophyta</taxon>
        <taxon>Pelagophyceae</taxon>
        <taxon>Pelagomonadales</taxon>
        <taxon>Pelagomonadaceae</taxon>
        <taxon>Pelagomonas</taxon>
    </lineage>
</organism>
<comment type="catalytic activity">
    <reaction evidence="5">
        <text>Hydrolysis of proteins with broad specificity for peptide bonds, and a preference for a large uncharged residue in P1. Hydrolyzes peptide amides.</text>
        <dbReference type="EC" id="3.4.21.62"/>
    </reaction>
</comment>
<keyword evidence="4 7" id="KW-0720">Serine protease</keyword>
<comment type="similarity">
    <text evidence="1 7">Belongs to the peptidase S8 family.</text>
</comment>
<dbReference type="GO" id="GO:0004252">
    <property type="term" value="F:serine-type endopeptidase activity"/>
    <property type="evidence" value="ECO:0007669"/>
    <property type="project" value="UniProtKB-UniRule"/>
</dbReference>
<dbReference type="Proteomes" id="UP000789595">
    <property type="component" value="Unassembled WGS sequence"/>
</dbReference>
<dbReference type="InterPro" id="IPR036852">
    <property type="entry name" value="Peptidase_S8/S53_dom_sf"/>
</dbReference>
<feature type="active site" description="Charge relay system" evidence="7">
    <location>
        <position position="326"/>
    </location>
</feature>
<dbReference type="PANTHER" id="PTHR43806:SF7">
    <property type="entry name" value="MEMBRANE-BOUND TRANSCRIPTION FACTOR SITE-1 PROTEASE"/>
    <property type="match status" value="1"/>
</dbReference>
<feature type="signal peptide" evidence="8">
    <location>
        <begin position="1"/>
        <end position="16"/>
    </location>
</feature>
<feature type="active site" description="Charge relay system" evidence="7">
    <location>
        <position position="160"/>
    </location>
</feature>
<proteinExistence type="inferred from homology"/>
<feature type="domain" description="MBTPS1 fourth" evidence="10">
    <location>
        <begin position="522"/>
        <end position="786"/>
    </location>
</feature>
<evidence type="ECO:0000256" key="7">
    <source>
        <dbReference type="PROSITE-ProRule" id="PRU01240"/>
    </source>
</evidence>
<keyword evidence="14" id="KW-1185">Reference proteome</keyword>
<dbReference type="GO" id="GO:0006508">
    <property type="term" value="P:proteolysis"/>
    <property type="evidence" value="ECO:0007669"/>
    <property type="project" value="UniProtKB-KW"/>
</dbReference>
<evidence type="ECO:0000313" key="13">
    <source>
        <dbReference type="EMBL" id="CAH0375300.1"/>
    </source>
</evidence>
<evidence type="ECO:0000256" key="6">
    <source>
        <dbReference type="ARBA" id="ARBA00023619"/>
    </source>
</evidence>
<evidence type="ECO:0000256" key="2">
    <source>
        <dbReference type="ARBA" id="ARBA00022670"/>
    </source>
</evidence>
<dbReference type="InterPro" id="IPR050131">
    <property type="entry name" value="Peptidase_S8_subtilisin-like"/>
</dbReference>
<dbReference type="OrthoDB" id="1740355at2759"/>
<gene>
    <name evidence="12" type="ORF">PCAL00307_LOCUS2817</name>
    <name evidence="13" type="ORF">PECAL_4P26280</name>
</gene>
<sequence length="848" mass="92020">MRRLLLCAALAAATQTERVLVRFDDYASSEKHRATVSRKLGPEGRHWASADRRRRHPTDFLALHLTRGARRALRTFRVDLDRSTLKPLWRNLTQAQARYKVIVAPGKEASETWHHGERGQNSTIAIFDTGLRSNHPHFPKQPDERINWTSERTLADTFGHGTFIASVVAGISEECPGFAPSSSLRIHKVFTNQQVSYTSWFLDAFNYLLYKGDVDVINLSVGGPDFADRPFGDKVKEIVASGITLVSAMGNDGPAWGTLNAPGDAVEVIGVGASEADSGRVAAISSRGFPLGDRIPRMKPDYVAPGMGVLGAIPGGASCSPNHGTSVASPSVAGVAALVVSAARRAGTSIKNPAMVRQCLNEASTSTSESMWAQGFGRINSLKAVQCAETYTPRVTLVPPSFHLEKDCPYLSPLCDQPLIRGGLPISFNVTVLNGLGVLGRVTDLQWASDSSLVVEAQYPVTLWPFAGAFAVRIRASPDASIGVHTGKLWVRVDSNEKTCSDASSDGRWVAWEISVEIAAKPDKRKRLLWDASHSLTYPPSFSPRDNLNQNADLLDWNGDLPYTNFRGLFRRLRSRGYHIDVWYEDLSCINLDEYGALLLVDAEDIYSQDEIQAVHAGGTSLFIVADWADAALREQARFFDDNTQVAWEPAVGGANVVELNKVLKPFDVALGGGAWEGALPQAFGAGSRFESGSVIARAPVGSYVVKTRLEKRVSLKRGGTVKVEAPQAVLAAVSSDKGRAVVFGDTGCLDDWKRTGRACWELLEASVAFAVSGVRSPAIFPDGARLQEPLVIGEVPLDTPPSPLLKKYSRHYDASPPYVADPPPKPQVCGARDMRAVETRDEGWSPV</sequence>
<feature type="domain" description="Peptidase S8/S53" evidence="9">
    <location>
        <begin position="119"/>
        <end position="377"/>
    </location>
</feature>
<evidence type="ECO:0000259" key="10">
    <source>
        <dbReference type="Pfam" id="PF23090"/>
    </source>
</evidence>
<dbReference type="PRINTS" id="PR00723">
    <property type="entry name" value="SUBTILISIN"/>
</dbReference>
<dbReference type="EMBL" id="CAKKNE010000004">
    <property type="protein sequence ID" value="CAH0375300.1"/>
    <property type="molecule type" value="Genomic_DNA"/>
</dbReference>
<dbReference type="AlphaFoldDB" id="A0A7S4E306"/>
<evidence type="ECO:0000256" key="8">
    <source>
        <dbReference type="SAM" id="SignalP"/>
    </source>
</evidence>